<dbReference type="Pfam" id="PF03732">
    <property type="entry name" value="Retrotrans_gag"/>
    <property type="match status" value="1"/>
</dbReference>
<dbReference type="GO" id="GO:0002229">
    <property type="term" value="P:defense response to oomycetes"/>
    <property type="evidence" value="ECO:0007669"/>
    <property type="project" value="UniProtKB-ARBA"/>
</dbReference>
<dbReference type="Pfam" id="PF00891">
    <property type="entry name" value="Methyltransf_2"/>
    <property type="match status" value="1"/>
</dbReference>
<dbReference type="Gene3D" id="2.60.120.330">
    <property type="entry name" value="B-lactam Antibiotic, Isopenicillin N Synthase, Chain"/>
    <property type="match status" value="1"/>
</dbReference>
<dbReference type="InterPro" id="IPR029063">
    <property type="entry name" value="SAM-dependent_MTases_sf"/>
</dbReference>
<sequence length="960" mass="107601">MATRTMKPLLSDLIPTVTCVPTNYVRPESDRPNLNEVTFDHSIPLVDLQGLFGPNHSSVIKQIGEACRNYGFFQVKNHGISKEVIDKMMNVAKEFFHLPESERLKCYSDDPMKTTRLSTSFNVKTENVSNWRDFLRLHCFPLEDYVHEWPTNPPSFRDDVGEYCKNTRGLALRLLEAISESLGLEKEYLNCALGKHAQHMAINYYPPCPEPDLTYGLPGHADPNVVTILLQDDVPGLQVLKDGKWIAVKPIPNTFIVNIGDQIQVLSNDEYKSVLHRAVVNCKEERISIPTFYCPSPDAMMGPAPPLIDGDHPPLYTNYSYAEYYQKFWIRGLNAETCPGAKLSASNIAAQMPTENQAAPIMVDRIARLLASHGVLRCSVVGLERLYSLSPVAYYFVPNQDGVSLGPCLALVHDKIFLDSWFHLKDAILQGGVAFDRAHGTNAFEYGGVDARFNQVFNTAMFNASTIVTKRILECYKGFQGIQQLVDVGGNQGITLHYIISKYPNLKGINFDLPHVIHHAPSYPGVEHVAGDMFESVPQGDAILMKMILHDWGDEQCLRLLKICFKAIPDNGKVIVVDSIIPIMPESSHAAKAQFLGDILMMTQNPGGKERTKQEFMALATQAGFKRVNFECSLMQPRGRGNQQNEMAEMWRAIESLTQTVEGLRQALQCQEPMGVPDGVRNQEVGDLVGEDLEDVNPLHEAGAANQAARGGLEARLLHALDLSGGGAKVDVADFHGKSHAEDYLDWEANLENYFEWKTMAEKRKVLFVKLKLKETALQWWKRVEEQRARQGKPKIITWEHMKRKLRKQFLPADYEMELYEKFHDLKQDNLSVEEYTWKFINLSIRAGLSETEAQQTARYLAGLNLSIRDEMGVVRLFNLSDAEQYALMAQKKLARHGAIQKNNSEGVSTSSKASLTSDKGKSVAINSPSVGNSKAGKNSLTCFHCGERGHYSYACPERG</sequence>
<evidence type="ECO:0000256" key="7">
    <source>
        <dbReference type="ARBA" id="ARBA00022964"/>
    </source>
</evidence>
<evidence type="ECO:0000259" key="13">
    <source>
        <dbReference type="PROSITE" id="PS50158"/>
    </source>
</evidence>
<dbReference type="InterPro" id="IPR036875">
    <property type="entry name" value="Znf_CCHC_sf"/>
</dbReference>
<dbReference type="Pfam" id="PF00098">
    <property type="entry name" value="zf-CCHC"/>
    <property type="match status" value="1"/>
</dbReference>
<dbReference type="InterPro" id="IPR001077">
    <property type="entry name" value="COMT_C"/>
</dbReference>
<dbReference type="InterPro" id="IPR001878">
    <property type="entry name" value="Znf_CCHC"/>
</dbReference>
<accession>A0A1R3H1E3</accession>
<keyword evidence="16" id="KW-1185">Reference proteome</keyword>
<name>A0A1R3H1E3_COCAP</name>
<feature type="compositionally biased region" description="Polar residues" evidence="12">
    <location>
        <begin position="901"/>
        <end position="918"/>
    </location>
</feature>
<dbReference type="GO" id="GO:0008270">
    <property type="term" value="F:zinc ion binding"/>
    <property type="evidence" value="ECO:0007669"/>
    <property type="project" value="UniProtKB-KW"/>
</dbReference>
<feature type="domain" description="CCHC-type" evidence="13">
    <location>
        <begin position="943"/>
        <end position="958"/>
    </location>
</feature>
<dbReference type="Pfam" id="PF08100">
    <property type="entry name" value="Dimerisation"/>
    <property type="match status" value="1"/>
</dbReference>
<dbReference type="InterPro" id="IPR005162">
    <property type="entry name" value="Retrotrans_gag_dom"/>
</dbReference>
<dbReference type="SMART" id="SM00343">
    <property type="entry name" value="ZnF_C2HC"/>
    <property type="match status" value="1"/>
</dbReference>
<keyword evidence="3 15" id="KW-0489">Methyltransferase</keyword>
<dbReference type="InterPro" id="IPR012967">
    <property type="entry name" value="COMT_dimerisation"/>
</dbReference>
<dbReference type="InterPro" id="IPR005123">
    <property type="entry name" value="Oxoglu/Fe-dep_dioxygenase_dom"/>
</dbReference>
<feature type="compositionally biased region" description="Polar residues" evidence="12">
    <location>
        <begin position="925"/>
        <end position="936"/>
    </location>
</feature>
<dbReference type="InterPro" id="IPR026992">
    <property type="entry name" value="DIOX_N"/>
</dbReference>
<evidence type="ECO:0000259" key="14">
    <source>
        <dbReference type="PROSITE" id="PS51471"/>
    </source>
</evidence>
<dbReference type="SUPFAM" id="SSF46785">
    <property type="entry name" value="Winged helix' DNA-binding domain"/>
    <property type="match status" value="1"/>
</dbReference>
<keyword evidence="11" id="KW-0862">Zinc</keyword>
<keyword evidence="6" id="KW-0479">Metal-binding</keyword>
<feature type="domain" description="Fe2OG dioxygenase" evidence="14">
    <location>
        <begin position="196"/>
        <end position="295"/>
    </location>
</feature>
<evidence type="ECO:0000256" key="10">
    <source>
        <dbReference type="ARBA" id="ARBA00052233"/>
    </source>
</evidence>
<dbReference type="FunFam" id="3.40.50.150:FF:000061">
    <property type="entry name" value="Caffeic acid O-methyltransferase"/>
    <property type="match status" value="1"/>
</dbReference>
<dbReference type="GO" id="GO:0008171">
    <property type="term" value="F:O-methyltransferase activity"/>
    <property type="evidence" value="ECO:0007669"/>
    <property type="project" value="InterPro"/>
</dbReference>
<dbReference type="SUPFAM" id="SSF51197">
    <property type="entry name" value="Clavaminate synthase-like"/>
    <property type="match status" value="1"/>
</dbReference>
<dbReference type="Pfam" id="PF14226">
    <property type="entry name" value="DIOX_N"/>
    <property type="match status" value="1"/>
</dbReference>
<keyword evidence="5" id="KW-0949">S-adenosyl-L-methionine</keyword>
<dbReference type="Gene3D" id="1.10.10.10">
    <property type="entry name" value="Winged helix-like DNA-binding domain superfamily/Winged helix DNA-binding domain"/>
    <property type="match status" value="1"/>
</dbReference>
<evidence type="ECO:0000256" key="8">
    <source>
        <dbReference type="ARBA" id="ARBA00023002"/>
    </source>
</evidence>
<dbReference type="InterPro" id="IPR036388">
    <property type="entry name" value="WH-like_DNA-bd_sf"/>
</dbReference>
<evidence type="ECO:0000313" key="15">
    <source>
        <dbReference type="EMBL" id="OMO64185.1"/>
    </source>
</evidence>
<evidence type="ECO:0000256" key="3">
    <source>
        <dbReference type="ARBA" id="ARBA00022603"/>
    </source>
</evidence>
<gene>
    <name evidence="15" type="ORF">CCACVL1_21968</name>
</gene>
<keyword evidence="4 15" id="KW-0808">Transferase</keyword>
<dbReference type="InterPro" id="IPR036390">
    <property type="entry name" value="WH_DNA-bd_sf"/>
</dbReference>
<dbReference type="STRING" id="210143.A0A1R3H1E3"/>
<dbReference type="InterPro" id="IPR044861">
    <property type="entry name" value="IPNS-like_FE2OG_OXY"/>
</dbReference>
<dbReference type="PROSITE" id="PS51471">
    <property type="entry name" value="FE2OG_OXY"/>
    <property type="match status" value="1"/>
</dbReference>
<evidence type="ECO:0000256" key="1">
    <source>
        <dbReference type="ARBA" id="ARBA00001961"/>
    </source>
</evidence>
<reference evidence="15 16" key="1">
    <citation type="submission" date="2013-09" db="EMBL/GenBank/DDBJ databases">
        <title>Corchorus capsularis genome sequencing.</title>
        <authorList>
            <person name="Alam M."/>
            <person name="Haque M.S."/>
            <person name="Islam M.S."/>
            <person name="Emdad E.M."/>
            <person name="Islam M.M."/>
            <person name="Ahmed B."/>
            <person name="Halim A."/>
            <person name="Hossen Q.M.M."/>
            <person name="Hossain M.Z."/>
            <person name="Ahmed R."/>
            <person name="Khan M.M."/>
            <person name="Islam R."/>
            <person name="Rashid M.M."/>
            <person name="Khan S.A."/>
            <person name="Rahman M.S."/>
            <person name="Alam M."/>
        </authorList>
    </citation>
    <scope>NUCLEOTIDE SEQUENCE [LARGE SCALE GENOMIC DNA]</scope>
    <source>
        <strain evidence="16">cv. CVL-1</strain>
        <tissue evidence="15">Whole seedling</tissue>
    </source>
</reference>
<dbReference type="InterPro" id="IPR027443">
    <property type="entry name" value="IPNS-like_sf"/>
</dbReference>
<dbReference type="Proteomes" id="UP000188268">
    <property type="component" value="Unassembled WGS sequence"/>
</dbReference>
<dbReference type="SUPFAM" id="SSF53335">
    <property type="entry name" value="S-adenosyl-L-methionine-dependent methyltransferases"/>
    <property type="match status" value="1"/>
</dbReference>
<evidence type="ECO:0000256" key="4">
    <source>
        <dbReference type="ARBA" id="ARBA00022679"/>
    </source>
</evidence>
<keyword evidence="9" id="KW-0408">Iron</keyword>
<evidence type="ECO:0000256" key="11">
    <source>
        <dbReference type="PROSITE-ProRule" id="PRU00047"/>
    </source>
</evidence>
<dbReference type="GO" id="GO:0046983">
    <property type="term" value="F:protein dimerization activity"/>
    <property type="evidence" value="ECO:0007669"/>
    <property type="project" value="InterPro"/>
</dbReference>
<dbReference type="EMBL" id="AWWV01012832">
    <property type="protein sequence ID" value="OMO64185.1"/>
    <property type="molecule type" value="Genomic_DNA"/>
</dbReference>
<comment type="cofactor">
    <cofactor evidence="1">
        <name>L-ascorbate</name>
        <dbReference type="ChEBI" id="CHEBI:38290"/>
    </cofactor>
</comment>
<dbReference type="Gramene" id="OMO64185">
    <property type="protein sequence ID" value="OMO64185"/>
    <property type="gene ID" value="CCACVL1_21968"/>
</dbReference>
<proteinExistence type="inferred from homology"/>
<evidence type="ECO:0000256" key="6">
    <source>
        <dbReference type="ARBA" id="ARBA00022723"/>
    </source>
</evidence>
<comment type="caution">
    <text evidence="15">The sequence shown here is derived from an EMBL/GenBank/DDBJ whole genome shotgun (WGS) entry which is preliminary data.</text>
</comment>
<evidence type="ECO:0000256" key="12">
    <source>
        <dbReference type="SAM" id="MobiDB-lite"/>
    </source>
</evidence>
<dbReference type="PANTHER" id="PTHR11746">
    <property type="entry name" value="O-METHYLTRANSFERASE"/>
    <property type="match status" value="1"/>
</dbReference>
<comment type="catalytic activity">
    <reaction evidence="10">
        <text>salicylate + NADH + O2 + H(+) = 2,3-dihydroxybenzoate + NAD(+) + H2O</text>
        <dbReference type="Rhea" id="RHEA:51792"/>
        <dbReference type="ChEBI" id="CHEBI:15377"/>
        <dbReference type="ChEBI" id="CHEBI:15378"/>
        <dbReference type="ChEBI" id="CHEBI:15379"/>
        <dbReference type="ChEBI" id="CHEBI:30762"/>
        <dbReference type="ChEBI" id="CHEBI:36654"/>
        <dbReference type="ChEBI" id="CHEBI:57540"/>
        <dbReference type="ChEBI" id="CHEBI:57945"/>
    </reaction>
</comment>
<organism evidence="15 16">
    <name type="scientific">Corchorus capsularis</name>
    <name type="common">Jute</name>
    <dbReference type="NCBI Taxonomy" id="210143"/>
    <lineage>
        <taxon>Eukaryota</taxon>
        <taxon>Viridiplantae</taxon>
        <taxon>Streptophyta</taxon>
        <taxon>Embryophyta</taxon>
        <taxon>Tracheophyta</taxon>
        <taxon>Spermatophyta</taxon>
        <taxon>Magnoliopsida</taxon>
        <taxon>eudicotyledons</taxon>
        <taxon>Gunneridae</taxon>
        <taxon>Pentapetalae</taxon>
        <taxon>rosids</taxon>
        <taxon>malvids</taxon>
        <taxon>Malvales</taxon>
        <taxon>Malvaceae</taxon>
        <taxon>Grewioideae</taxon>
        <taxon>Apeibeae</taxon>
        <taxon>Corchorus</taxon>
    </lineage>
</organism>
<dbReference type="PROSITE" id="PS51683">
    <property type="entry name" value="SAM_OMT_II"/>
    <property type="match status" value="1"/>
</dbReference>
<dbReference type="SUPFAM" id="SSF57756">
    <property type="entry name" value="Retrovirus zinc finger-like domains"/>
    <property type="match status" value="1"/>
</dbReference>
<evidence type="ECO:0000256" key="5">
    <source>
        <dbReference type="ARBA" id="ARBA00022691"/>
    </source>
</evidence>
<dbReference type="GO" id="GO:0051213">
    <property type="term" value="F:dioxygenase activity"/>
    <property type="evidence" value="ECO:0007669"/>
    <property type="project" value="UniProtKB-KW"/>
</dbReference>
<dbReference type="PROSITE" id="PS50158">
    <property type="entry name" value="ZF_CCHC"/>
    <property type="match status" value="1"/>
</dbReference>
<feature type="region of interest" description="Disordered" evidence="12">
    <location>
        <begin position="901"/>
        <end position="936"/>
    </location>
</feature>
<dbReference type="GO" id="GO:0003676">
    <property type="term" value="F:nucleic acid binding"/>
    <property type="evidence" value="ECO:0007669"/>
    <property type="project" value="InterPro"/>
</dbReference>
<keyword evidence="8" id="KW-0560">Oxidoreductase</keyword>
<protein>
    <submittedName>
        <fullName evidence="15">O-methyltransferase, family 2</fullName>
    </submittedName>
</protein>
<dbReference type="Gene3D" id="3.40.50.150">
    <property type="entry name" value="Vaccinia Virus protein VP39"/>
    <property type="match status" value="1"/>
</dbReference>
<evidence type="ECO:0000256" key="2">
    <source>
        <dbReference type="ARBA" id="ARBA00008056"/>
    </source>
</evidence>
<dbReference type="GO" id="GO:0032259">
    <property type="term" value="P:methylation"/>
    <property type="evidence" value="ECO:0007669"/>
    <property type="project" value="UniProtKB-KW"/>
</dbReference>
<dbReference type="InterPro" id="IPR016461">
    <property type="entry name" value="COMT-like"/>
</dbReference>
<dbReference type="FunFam" id="2.60.120.330:FF:000007">
    <property type="entry name" value="Protein DMR6-like oxygenase 2"/>
    <property type="match status" value="1"/>
</dbReference>
<evidence type="ECO:0000313" key="16">
    <source>
        <dbReference type="Proteomes" id="UP000188268"/>
    </source>
</evidence>
<dbReference type="AlphaFoldDB" id="A0A1R3H1E3"/>
<dbReference type="Pfam" id="PF03171">
    <property type="entry name" value="2OG-FeII_Oxy"/>
    <property type="match status" value="1"/>
</dbReference>
<comment type="similarity">
    <text evidence="2">Belongs to the iron/ascorbate-dependent oxidoreductase family.</text>
</comment>
<keyword evidence="11" id="KW-0863">Zinc-finger</keyword>
<evidence type="ECO:0000256" key="9">
    <source>
        <dbReference type="ARBA" id="ARBA00023004"/>
    </source>
</evidence>
<dbReference type="OrthoDB" id="288590at2759"/>
<keyword evidence="7" id="KW-0223">Dioxygenase</keyword>